<evidence type="ECO:0000313" key="7">
    <source>
        <dbReference type="Proteomes" id="UP000828390"/>
    </source>
</evidence>
<comment type="cofactor">
    <cofactor evidence="1">
        <name>FAD</name>
        <dbReference type="ChEBI" id="CHEBI:57692"/>
    </cofactor>
</comment>
<dbReference type="InterPro" id="IPR003097">
    <property type="entry name" value="CysJ-like_FAD-binding"/>
</dbReference>
<reference evidence="6" key="1">
    <citation type="journal article" date="2019" name="bioRxiv">
        <title>The Genome of the Zebra Mussel, Dreissena polymorpha: A Resource for Invasive Species Research.</title>
        <authorList>
            <person name="McCartney M.A."/>
            <person name="Auch B."/>
            <person name="Kono T."/>
            <person name="Mallez S."/>
            <person name="Zhang Y."/>
            <person name="Obille A."/>
            <person name="Becker A."/>
            <person name="Abrahante J.E."/>
            <person name="Garbe J."/>
            <person name="Badalamenti J.P."/>
            <person name="Herman A."/>
            <person name="Mangelson H."/>
            <person name="Liachko I."/>
            <person name="Sullivan S."/>
            <person name="Sone E.D."/>
            <person name="Koren S."/>
            <person name="Silverstein K.A.T."/>
            <person name="Beckman K.B."/>
            <person name="Gohl D.M."/>
        </authorList>
    </citation>
    <scope>NUCLEOTIDE SEQUENCE</scope>
    <source>
        <strain evidence="6">Duluth1</strain>
        <tissue evidence="6">Whole animal</tissue>
    </source>
</reference>
<dbReference type="PANTHER" id="PTHR19384">
    <property type="entry name" value="NITRIC OXIDE SYNTHASE-RELATED"/>
    <property type="match status" value="1"/>
</dbReference>
<dbReference type="Proteomes" id="UP000828390">
    <property type="component" value="Unassembled WGS sequence"/>
</dbReference>
<dbReference type="GO" id="GO:0050660">
    <property type="term" value="F:flavin adenine dinucleotide binding"/>
    <property type="evidence" value="ECO:0007669"/>
    <property type="project" value="TreeGrafter"/>
</dbReference>
<dbReference type="GO" id="GO:0005829">
    <property type="term" value="C:cytosol"/>
    <property type="evidence" value="ECO:0007669"/>
    <property type="project" value="TreeGrafter"/>
</dbReference>
<proteinExistence type="predicted"/>
<gene>
    <name evidence="6" type="ORF">DPMN_124807</name>
</gene>
<evidence type="ECO:0000256" key="4">
    <source>
        <dbReference type="ARBA" id="ARBA00023002"/>
    </source>
</evidence>
<accession>A0A9D4JWJ0</accession>
<dbReference type="GO" id="GO:0003958">
    <property type="term" value="F:NADPH-hemoprotein reductase activity"/>
    <property type="evidence" value="ECO:0007669"/>
    <property type="project" value="TreeGrafter"/>
</dbReference>
<evidence type="ECO:0000313" key="6">
    <source>
        <dbReference type="EMBL" id="KAH3823012.1"/>
    </source>
</evidence>
<dbReference type="EMBL" id="JAIWYP010000005">
    <property type="protein sequence ID" value="KAH3823012.1"/>
    <property type="molecule type" value="Genomic_DNA"/>
</dbReference>
<keyword evidence="4" id="KW-0560">Oxidoreductase</keyword>
<dbReference type="InterPro" id="IPR017938">
    <property type="entry name" value="Riboflavin_synthase-like_b-brl"/>
</dbReference>
<evidence type="ECO:0000256" key="1">
    <source>
        <dbReference type="ARBA" id="ARBA00001974"/>
    </source>
</evidence>
<keyword evidence="3" id="KW-0274">FAD</keyword>
<protein>
    <recommendedName>
        <fullName evidence="5">Sulfite reductase [NADPH] flavoprotein alpha-component-like FAD-binding domain-containing protein</fullName>
    </recommendedName>
</protein>
<dbReference type="GO" id="GO:0010181">
    <property type="term" value="F:FMN binding"/>
    <property type="evidence" value="ECO:0007669"/>
    <property type="project" value="TreeGrafter"/>
</dbReference>
<dbReference type="SUPFAM" id="SSF63380">
    <property type="entry name" value="Riboflavin synthase domain-like"/>
    <property type="match status" value="1"/>
</dbReference>
<dbReference type="GO" id="GO:0009725">
    <property type="term" value="P:response to hormone"/>
    <property type="evidence" value="ECO:0007669"/>
    <property type="project" value="TreeGrafter"/>
</dbReference>
<organism evidence="6 7">
    <name type="scientific">Dreissena polymorpha</name>
    <name type="common">Zebra mussel</name>
    <name type="synonym">Mytilus polymorpha</name>
    <dbReference type="NCBI Taxonomy" id="45954"/>
    <lineage>
        <taxon>Eukaryota</taxon>
        <taxon>Metazoa</taxon>
        <taxon>Spiralia</taxon>
        <taxon>Lophotrochozoa</taxon>
        <taxon>Mollusca</taxon>
        <taxon>Bivalvia</taxon>
        <taxon>Autobranchia</taxon>
        <taxon>Heteroconchia</taxon>
        <taxon>Euheterodonta</taxon>
        <taxon>Imparidentia</taxon>
        <taxon>Neoheterodontei</taxon>
        <taxon>Myida</taxon>
        <taxon>Dreissenoidea</taxon>
        <taxon>Dreissenidae</taxon>
        <taxon>Dreissena</taxon>
    </lineage>
</organism>
<evidence type="ECO:0000259" key="5">
    <source>
        <dbReference type="Pfam" id="PF00667"/>
    </source>
</evidence>
<dbReference type="Gene3D" id="1.20.990.10">
    <property type="entry name" value="NADPH-cytochrome p450 Reductase, Chain A, domain 3"/>
    <property type="match status" value="1"/>
</dbReference>
<keyword evidence="2" id="KW-0285">Flavoprotein</keyword>
<dbReference type="Pfam" id="PF00667">
    <property type="entry name" value="FAD_binding_1"/>
    <property type="match status" value="1"/>
</dbReference>
<dbReference type="Gene3D" id="2.40.30.10">
    <property type="entry name" value="Translation factors"/>
    <property type="match status" value="1"/>
</dbReference>
<evidence type="ECO:0000256" key="2">
    <source>
        <dbReference type="ARBA" id="ARBA00022630"/>
    </source>
</evidence>
<comment type="caution">
    <text evidence="6">The sequence shown here is derived from an EMBL/GenBank/DDBJ whole genome shotgun (WGS) entry which is preliminary data.</text>
</comment>
<keyword evidence="7" id="KW-1185">Reference proteome</keyword>
<dbReference type="AlphaFoldDB" id="A0A9D4JWJ0"/>
<reference evidence="6" key="2">
    <citation type="submission" date="2020-11" db="EMBL/GenBank/DDBJ databases">
        <authorList>
            <person name="McCartney M.A."/>
            <person name="Auch B."/>
            <person name="Kono T."/>
            <person name="Mallez S."/>
            <person name="Becker A."/>
            <person name="Gohl D.M."/>
            <person name="Silverstein K.A.T."/>
            <person name="Koren S."/>
            <person name="Bechman K.B."/>
            <person name="Herman A."/>
            <person name="Abrahante J.E."/>
            <person name="Garbe J."/>
        </authorList>
    </citation>
    <scope>NUCLEOTIDE SEQUENCE</scope>
    <source>
        <strain evidence="6">Duluth1</strain>
        <tissue evidence="6">Whole animal</tissue>
    </source>
</reference>
<dbReference type="InterPro" id="IPR023173">
    <property type="entry name" value="NADPH_Cyt_P450_Rdtase_alpha"/>
</dbReference>
<evidence type="ECO:0000256" key="3">
    <source>
        <dbReference type="ARBA" id="ARBA00022827"/>
    </source>
</evidence>
<sequence>MHIEFDISGSKIRYEAGDHVAIFPKNDTALVEKIGKRLGMDLDTVITLTHVDGELPSILLEFKKKRGQ</sequence>
<dbReference type="PANTHER" id="PTHR19384:SF17">
    <property type="entry name" value="NADPH--CYTOCHROME P450 REDUCTASE"/>
    <property type="match status" value="1"/>
</dbReference>
<feature type="domain" description="Sulfite reductase [NADPH] flavoprotein alpha-component-like FAD-binding" evidence="5">
    <location>
        <begin position="1"/>
        <end position="54"/>
    </location>
</feature>
<name>A0A9D4JWJ0_DREPO</name>